<dbReference type="OrthoDB" id="4250902at2"/>
<dbReference type="GeneID" id="49387765"/>
<evidence type="ECO:0000313" key="2">
    <source>
        <dbReference type="Proteomes" id="UP000231791"/>
    </source>
</evidence>
<dbReference type="AlphaFoldDB" id="A0A2K8PP67"/>
<accession>A0A2K8PP67</accession>
<reference evidence="1 2" key="1">
    <citation type="submission" date="2017-11" db="EMBL/GenBank/DDBJ databases">
        <title>Complete genome sequence of Streptomyces lavendulae subsp. lavendulae CCM 3239 (formerly 'Streptomyces aureofaciens CCM 3239'), the producer of the angucycline-type antibiotic auricin.</title>
        <authorList>
            <person name="Busche T."/>
            <person name="Novakova R."/>
            <person name="Al'Dilaimi A."/>
            <person name="Homerova D."/>
            <person name="Feckova L."/>
            <person name="Rezuchova B."/>
            <person name="Mingyar E."/>
            <person name="Csolleiova D."/>
            <person name="Bekeova C."/>
            <person name="Winkler A."/>
            <person name="Sevcikova B."/>
            <person name="Kalinowski J."/>
            <person name="Kormanec J."/>
            <person name="Ruckert C."/>
        </authorList>
    </citation>
    <scope>NUCLEOTIDE SEQUENCE [LARGE SCALE GENOMIC DNA]</scope>
    <source>
        <strain evidence="1 2">CCM 3239</strain>
    </source>
</reference>
<gene>
    <name evidence="1" type="ORF">SLAV_33925</name>
</gene>
<name>A0A2K8PP67_STRLA</name>
<keyword evidence="2" id="KW-1185">Reference proteome</keyword>
<dbReference type="KEGG" id="slx:SLAV_33925"/>
<dbReference type="Proteomes" id="UP000231791">
    <property type="component" value="Chromosome"/>
</dbReference>
<evidence type="ECO:0000313" key="1">
    <source>
        <dbReference type="EMBL" id="ATZ28556.1"/>
    </source>
</evidence>
<protein>
    <submittedName>
        <fullName evidence="1">Uncharacterized protein</fullName>
    </submittedName>
</protein>
<sequence>MRGSLLRKSRGMLVGSVMALGVVGLTAAPASAWSGGNVWVNFGDWNCPGGGSVVGVYWAVDAYSVGPAGGDWGDNVIYPRVRVGSGAYNTLSYQTICKKWGWYQYRGVVGSRSLTPYKSGLSYTY</sequence>
<dbReference type="RefSeq" id="WP_158740784.1">
    <property type="nucleotide sequence ID" value="NZ_CP024985.1"/>
</dbReference>
<proteinExistence type="predicted"/>
<organism evidence="1 2">
    <name type="scientific">Streptomyces lavendulae subsp. lavendulae</name>
    <dbReference type="NCBI Taxonomy" id="58340"/>
    <lineage>
        <taxon>Bacteria</taxon>
        <taxon>Bacillati</taxon>
        <taxon>Actinomycetota</taxon>
        <taxon>Actinomycetes</taxon>
        <taxon>Kitasatosporales</taxon>
        <taxon>Streptomycetaceae</taxon>
        <taxon>Streptomyces</taxon>
    </lineage>
</organism>
<dbReference type="EMBL" id="CP024985">
    <property type="protein sequence ID" value="ATZ28556.1"/>
    <property type="molecule type" value="Genomic_DNA"/>
</dbReference>